<feature type="binding site" evidence="2">
    <location>
        <position position="108"/>
    </location>
    <ligand>
        <name>Zn(2+)</name>
        <dbReference type="ChEBI" id="CHEBI:29105"/>
        <label>2</label>
    </ligand>
</feature>
<dbReference type="Gene3D" id="3.40.50.10780">
    <property type="entry name" value="Dipeptide transport protein"/>
    <property type="match status" value="1"/>
</dbReference>
<feature type="active site" description="Nucleophile" evidence="1">
    <location>
        <position position="120"/>
    </location>
</feature>
<dbReference type="PIRSF" id="PIRSF015853">
    <property type="entry name" value="Pep_DppA"/>
    <property type="match status" value="1"/>
</dbReference>
<gene>
    <name evidence="3" type="ORF">SAMN05216313_10960</name>
</gene>
<dbReference type="CDD" id="cd08769">
    <property type="entry name" value="DAP_dppA_2"/>
    <property type="match status" value="1"/>
</dbReference>
<feature type="binding site" evidence="2">
    <location>
        <position position="139"/>
    </location>
    <ligand>
        <name>Zn(2+)</name>
        <dbReference type="ChEBI" id="CHEBI:29105"/>
        <label>2</label>
    </ligand>
</feature>
<dbReference type="Proteomes" id="UP000198508">
    <property type="component" value="Unassembled WGS sequence"/>
</dbReference>
<feature type="binding site" evidence="2">
    <location>
        <position position="10"/>
    </location>
    <ligand>
        <name>Zn(2+)</name>
        <dbReference type="ChEBI" id="CHEBI:29105"/>
        <label>1</label>
    </ligand>
</feature>
<dbReference type="InterPro" id="IPR036177">
    <property type="entry name" value="Peptidase_M55_sf"/>
</dbReference>
<dbReference type="SUPFAM" id="SSF63992">
    <property type="entry name" value="Dipeptide transport protein"/>
    <property type="match status" value="1"/>
</dbReference>
<dbReference type="GeneID" id="93278350"/>
<feature type="binding site" evidence="2">
    <location>
        <position position="8"/>
    </location>
    <ligand>
        <name>Zn(2+)</name>
        <dbReference type="ChEBI" id="CHEBI:29105"/>
        <label>2</label>
    </ligand>
</feature>
<dbReference type="STRING" id="460384.SAMN05216313_10960"/>
<dbReference type="Gene3D" id="3.30.1360.130">
    <property type="entry name" value="Dipeptide transport protein"/>
    <property type="match status" value="1"/>
</dbReference>
<dbReference type="AlphaFoldDB" id="A0A1I0FN73"/>
<protein>
    <submittedName>
        <fullName evidence="3">D-amino peptidase</fullName>
    </submittedName>
</protein>
<proteinExistence type="predicted"/>
<evidence type="ECO:0000313" key="3">
    <source>
        <dbReference type="EMBL" id="SET59538.1"/>
    </source>
</evidence>
<evidence type="ECO:0000256" key="2">
    <source>
        <dbReference type="PIRSR" id="PIRSR015853-2"/>
    </source>
</evidence>
<name>A0A1I0FN73_9FIRM</name>
<feature type="binding site" evidence="2">
    <location>
        <position position="8"/>
    </location>
    <ligand>
        <name>Zn(2+)</name>
        <dbReference type="ChEBI" id="CHEBI:29105"/>
        <label>1</label>
    </ligand>
</feature>
<dbReference type="GO" id="GO:0046872">
    <property type="term" value="F:metal ion binding"/>
    <property type="evidence" value="ECO:0007669"/>
    <property type="project" value="UniProtKB-KW"/>
</dbReference>
<keyword evidence="2" id="KW-0479">Metal-binding</keyword>
<dbReference type="EMBL" id="FOIM01000009">
    <property type="protein sequence ID" value="SET59538.1"/>
    <property type="molecule type" value="Genomic_DNA"/>
</dbReference>
<keyword evidence="2" id="KW-0862">Zinc</keyword>
<dbReference type="Pfam" id="PF04951">
    <property type="entry name" value="Peptidase_M55"/>
    <property type="match status" value="1"/>
</dbReference>
<keyword evidence="4" id="KW-1185">Reference proteome</keyword>
<organism evidence="3 4">
    <name type="scientific">Enterocloster lavalensis</name>
    <dbReference type="NCBI Taxonomy" id="460384"/>
    <lineage>
        <taxon>Bacteria</taxon>
        <taxon>Bacillati</taxon>
        <taxon>Bacillota</taxon>
        <taxon>Clostridia</taxon>
        <taxon>Lachnospirales</taxon>
        <taxon>Lachnospiraceae</taxon>
        <taxon>Enterocloster</taxon>
    </lineage>
</organism>
<evidence type="ECO:0000313" key="4">
    <source>
        <dbReference type="Proteomes" id="UP000198508"/>
    </source>
</evidence>
<sequence length="279" mass="30494">MKIYISVDMEGMAGITAPFQEKEEVPSFRRALHNQIRWIIDGIRQSAVNGSVEEITISDSHGSGTNLSYDELCAMDERISLVSGSPRKHFMMSCLDESYDVVFLAGYHAGPGEPLANMDHSFSGRAVGCLKINGHYMNESTTNAALAGDYGVPVALVAGDSGLRRQLIDQKQMPWVEFVTTKESLSRYAAKFPPQKKLREDTAAAVKRVLESDLKALPLYRVEAPIRLAIDFKTTAMAEMVAQLPMVERISGTEAEVICQNMTEVECAISAITGLAGIA</sequence>
<accession>A0A1I0FN73</accession>
<evidence type="ECO:0000256" key="1">
    <source>
        <dbReference type="PIRSR" id="PIRSR015853-1"/>
    </source>
</evidence>
<feature type="binding site" evidence="2">
    <location>
        <position position="61"/>
    </location>
    <ligand>
        <name>Zn(2+)</name>
        <dbReference type="ChEBI" id="CHEBI:29105"/>
        <label>2</label>
    </ligand>
</feature>
<dbReference type="RefSeq" id="WP_092363108.1">
    <property type="nucleotide sequence ID" value="NZ_FOIM01000009.1"/>
</dbReference>
<dbReference type="InterPro" id="IPR007035">
    <property type="entry name" value="Peptidase_M55"/>
</dbReference>
<dbReference type="InterPro" id="IPR027476">
    <property type="entry name" value="DppA_N"/>
</dbReference>
<reference evidence="4" key="1">
    <citation type="submission" date="2016-10" db="EMBL/GenBank/DDBJ databases">
        <authorList>
            <person name="Varghese N."/>
            <person name="Submissions S."/>
        </authorList>
    </citation>
    <scope>NUCLEOTIDE SEQUENCE [LARGE SCALE GENOMIC DNA]</scope>
    <source>
        <strain evidence="4">NLAE-zl-G277</strain>
    </source>
</reference>